<keyword evidence="2" id="KW-0489">Methyltransferase</keyword>
<keyword evidence="2" id="KW-0808">Transferase</keyword>
<dbReference type="InterPro" id="IPR029068">
    <property type="entry name" value="Glyas_Bleomycin-R_OHBP_Dase"/>
</dbReference>
<dbReference type="OrthoDB" id="9806473at2"/>
<evidence type="ECO:0000259" key="1">
    <source>
        <dbReference type="Pfam" id="PF06983"/>
    </source>
</evidence>
<gene>
    <name evidence="2" type="ORF">SAMN05660909_01730</name>
</gene>
<dbReference type="GO" id="GO:0008168">
    <property type="term" value="F:methyltransferase activity"/>
    <property type="evidence" value="ECO:0007669"/>
    <property type="project" value="UniProtKB-KW"/>
</dbReference>
<organism evidence="2 3">
    <name type="scientific">Chitinophaga terrae</name>
    <name type="common">ex Kim and Jung 2007</name>
    <dbReference type="NCBI Taxonomy" id="408074"/>
    <lineage>
        <taxon>Bacteria</taxon>
        <taxon>Pseudomonadati</taxon>
        <taxon>Bacteroidota</taxon>
        <taxon>Chitinophagia</taxon>
        <taxon>Chitinophagales</taxon>
        <taxon>Chitinophagaceae</taxon>
        <taxon>Chitinophaga</taxon>
    </lineage>
</organism>
<dbReference type="Gene3D" id="3.10.180.10">
    <property type="entry name" value="2,3-Dihydroxybiphenyl 1,2-Dioxygenase, domain 1"/>
    <property type="match status" value="1"/>
</dbReference>
<dbReference type="RefSeq" id="WP_089760652.1">
    <property type="nucleotide sequence ID" value="NZ_BKAT01000009.1"/>
</dbReference>
<reference evidence="3" key="1">
    <citation type="submission" date="2016-10" db="EMBL/GenBank/DDBJ databases">
        <authorList>
            <person name="Varghese N."/>
            <person name="Submissions S."/>
        </authorList>
    </citation>
    <scope>NUCLEOTIDE SEQUENCE [LARGE SCALE GENOMIC DNA]</scope>
    <source>
        <strain evidence="3">DSM 23920</strain>
    </source>
</reference>
<dbReference type="PANTHER" id="PTHR33990">
    <property type="entry name" value="PROTEIN YJDN-RELATED"/>
    <property type="match status" value="1"/>
</dbReference>
<dbReference type="CDD" id="cd06588">
    <property type="entry name" value="PhnB_like"/>
    <property type="match status" value="1"/>
</dbReference>
<keyword evidence="3" id="KW-1185">Reference proteome</keyword>
<protein>
    <submittedName>
        <fullName evidence="2">Glyoxalase superfamily enzyme, possibly 3-demethylubiquinone-9 3-methyltransferase</fullName>
    </submittedName>
</protein>
<dbReference type="InterPro" id="IPR028973">
    <property type="entry name" value="PhnB-like"/>
</dbReference>
<evidence type="ECO:0000313" key="3">
    <source>
        <dbReference type="Proteomes" id="UP000199656"/>
    </source>
</evidence>
<dbReference type="Proteomes" id="UP000199656">
    <property type="component" value="Unassembled WGS sequence"/>
</dbReference>
<dbReference type="PIRSF" id="PIRSF021700">
    <property type="entry name" value="3_dmu_93_MTrfase"/>
    <property type="match status" value="1"/>
</dbReference>
<feature type="domain" description="PhnB-like" evidence="1">
    <location>
        <begin position="2"/>
        <end position="117"/>
    </location>
</feature>
<proteinExistence type="predicted"/>
<dbReference type="SUPFAM" id="SSF54593">
    <property type="entry name" value="Glyoxalase/Bleomycin resistance protein/Dihydroxybiphenyl dioxygenase"/>
    <property type="match status" value="1"/>
</dbReference>
<dbReference type="PANTHER" id="PTHR33990:SF2">
    <property type="entry name" value="PHNB-LIKE DOMAIN-CONTAINING PROTEIN"/>
    <property type="match status" value="1"/>
</dbReference>
<dbReference type="STRING" id="408074.SAMN05660909_01730"/>
<dbReference type="EMBL" id="FNRL01000006">
    <property type="protein sequence ID" value="SEA38489.1"/>
    <property type="molecule type" value="Genomic_DNA"/>
</dbReference>
<dbReference type="AlphaFoldDB" id="A0A1H4ARI0"/>
<dbReference type="Pfam" id="PF06983">
    <property type="entry name" value="3-dmu-9_3-mt"/>
    <property type="match status" value="1"/>
</dbReference>
<sequence length="158" mass="17756">MQKISPSLWFNDNAQEAIDFYLTVFKQGKIVNSSYYGENAPLPKGTLLAATFQLEGLEFVAINGGPVFSFTEAISFTINCETQEEVDYYWEKLTADGGKESQCGWLKDKFGLSWQVVPTILNRLIADSDKEKAGRAMQAMMKMKKIDISVLEKAYKGE</sequence>
<dbReference type="InterPro" id="IPR009725">
    <property type="entry name" value="3_dmu_93_MTrfase"/>
</dbReference>
<evidence type="ECO:0000313" key="2">
    <source>
        <dbReference type="EMBL" id="SEA38489.1"/>
    </source>
</evidence>
<name>A0A1H4ARI0_9BACT</name>
<dbReference type="GO" id="GO:0032259">
    <property type="term" value="P:methylation"/>
    <property type="evidence" value="ECO:0007669"/>
    <property type="project" value="UniProtKB-KW"/>
</dbReference>
<keyword evidence="2" id="KW-0830">Ubiquinone</keyword>
<accession>A0A1H4ARI0</accession>